<dbReference type="AlphaFoldDB" id="A0A9N8JSQ4"/>
<evidence type="ECO:0000313" key="2">
    <source>
        <dbReference type="EMBL" id="CAD0091683.1"/>
    </source>
</evidence>
<gene>
    <name evidence="2" type="ORF">AWRI4233_LOCUS3433</name>
</gene>
<dbReference type="EMBL" id="CAIJEO010000004">
    <property type="protein sequence ID" value="CAD0091683.1"/>
    <property type="molecule type" value="Genomic_DNA"/>
</dbReference>
<dbReference type="Proteomes" id="UP000714618">
    <property type="component" value="Unassembled WGS sequence"/>
</dbReference>
<name>A0A9N8JSQ4_9PEZI</name>
<organism evidence="2 3">
    <name type="scientific">Aureobasidium mustum</name>
    <dbReference type="NCBI Taxonomy" id="2773714"/>
    <lineage>
        <taxon>Eukaryota</taxon>
        <taxon>Fungi</taxon>
        <taxon>Dikarya</taxon>
        <taxon>Ascomycota</taxon>
        <taxon>Pezizomycotina</taxon>
        <taxon>Dothideomycetes</taxon>
        <taxon>Dothideomycetidae</taxon>
        <taxon>Dothideales</taxon>
        <taxon>Saccotheciaceae</taxon>
        <taxon>Aureobasidium</taxon>
    </lineage>
</organism>
<evidence type="ECO:0000313" key="3">
    <source>
        <dbReference type="Proteomes" id="UP000714618"/>
    </source>
</evidence>
<sequence length="120" mass="13128">MPGFLTKLGLGSPEISEGIALDEIQSSGTSSPKGEKDEKNLGVSSAHELSEAEAARRLKVFKHNADALWDPNLESDDLHAVDEAVEHHDKDGENHLVNELLENSPYPEVRAAVRNYDVDL</sequence>
<protein>
    <submittedName>
        <fullName evidence="2">Uncharacterized protein</fullName>
    </submittedName>
</protein>
<evidence type="ECO:0000256" key="1">
    <source>
        <dbReference type="SAM" id="MobiDB-lite"/>
    </source>
</evidence>
<dbReference type="OrthoDB" id="9986677at2759"/>
<accession>A0A9N8JSQ4</accession>
<keyword evidence="3" id="KW-1185">Reference proteome</keyword>
<reference evidence="2" key="1">
    <citation type="submission" date="2020-06" db="EMBL/GenBank/DDBJ databases">
        <authorList>
            <person name="Onetto C."/>
        </authorList>
    </citation>
    <scope>NUCLEOTIDE SEQUENCE</scope>
</reference>
<proteinExistence type="predicted"/>
<comment type="caution">
    <text evidence="2">The sequence shown here is derived from an EMBL/GenBank/DDBJ whole genome shotgun (WGS) entry which is preliminary data.</text>
</comment>
<feature type="region of interest" description="Disordered" evidence="1">
    <location>
        <begin position="16"/>
        <end position="48"/>
    </location>
</feature>